<feature type="compositionally biased region" description="Low complexity" evidence="1">
    <location>
        <begin position="77"/>
        <end position="93"/>
    </location>
</feature>
<gene>
    <name evidence="2" type="ORF">PXEA_LOCUS29512</name>
</gene>
<evidence type="ECO:0000256" key="1">
    <source>
        <dbReference type="SAM" id="MobiDB-lite"/>
    </source>
</evidence>
<proteinExistence type="predicted"/>
<sequence>MLMTKRVAQAASVPEFEQISLGAELDYLLQRHSKERREADLIGCSRQRCSASSKPIHPFKQTGPTARTVMCISLDGQQSGHTTHSSPSTHLTQVGLEAIK</sequence>
<reference evidence="2" key="1">
    <citation type="submission" date="2018-11" db="EMBL/GenBank/DDBJ databases">
        <authorList>
            <consortium name="Pathogen Informatics"/>
        </authorList>
    </citation>
    <scope>NUCLEOTIDE SEQUENCE</scope>
</reference>
<name>A0A3S5B7J6_9PLAT</name>
<evidence type="ECO:0000313" key="2">
    <source>
        <dbReference type="EMBL" id="VEL36072.1"/>
    </source>
</evidence>
<dbReference type="AlphaFoldDB" id="A0A3S5B7J6"/>
<organism evidence="2 3">
    <name type="scientific">Protopolystoma xenopodis</name>
    <dbReference type="NCBI Taxonomy" id="117903"/>
    <lineage>
        <taxon>Eukaryota</taxon>
        <taxon>Metazoa</taxon>
        <taxon>Spiralia</taxon>
        <taxon>Lophotrochozoa</taxon>
        <taxon>Platyhelminthes</taxon>
        <taxon>Monogenea</taxon>
        <taxon>Polyopisthocotylea</taxon>
        <taxon>Polystomatidea</taxon>
        <taxon>Polystomatidae</taxon>
        <taxon>Protopolystoma</taxon>
    </lineage>
</organism>
<feature type="region of interest" description="Disordered" evidence="1">
    <location>
        <begin position="77"/>
        <end position="100"/>
    </location>
</feature>
<dbReference type="Proteomes" id="UP000784294">
    <property type="component" value="Unassembled WGS sequence"/>
</dbReference>
<comment type="caution">
    <text evidence="2">The sequence shown here is derived from an EMBL/GenBank/DDBJ whole genome shotgun (WGS) entry which is preliminary data.</text>
</comment>
<protein>
    <submittedName>
        <fullName evidence="2">Uncharacterized protein</fullName>
    </submittedName>
</protein>
<evidence type="ECO:0000313" key="3">
    <source>
        <dbReference type="Proteomes" id="UP000784294"/>
    </source>
</evidence>
<keyword evidence="3" id="KW-1185">Reference proteome</keyword>
<accession>A0A3S5B7J6</accession>
<dbReference type="EMBL" id="CAAALY010251342">
    <property type="protein sequence ID" value="VEL36072.1"/>
    <property type="molecule type" value="Genomic_DNA"/>
</dbReference>